<protein>
    <recommendedName>
        <fullName evidence="5">PAC domain-containing protein</fullName>
    </recommendedName>
</protein>
<dbReference type="EMBL" id="PTJA01000012">
    <property type="protein sequence ID" value="PPK78920.1"/>
    <property type="molecule type" value="Genomic_DNA"/>
</dbReference>
<name>A0A2S6HN70_9FIRM</name>
<evidence type="ECO:0000259" key="2">
    <source>
        <dbReference type="Pfam" id="PF04282"/>
    </source>
</evidence>
<dbReference type="PANTHER" id="PTHR39966:SF3">
    <property type="entry name" value="DUF438 DOMAIN-CONTAINING PROTEIN"/>
    <property type="match status" value="1"/>
</dbReference>
<dbReference type="PANTHER" id="PTHR39966">
    <property type="entry name" value="BLL2471 PROTEIN-RELATED"/>
    <property type="match status" value="1"/>
</dbReference>
<dbReference type="GO" id="GO:0005886">
    <property type="term" value="C:plasma membrane"/>
    <property type="evidence" value="ECO:0007669"/>
    <property type="project" value="TreeGrafter"/>
</dbReference>
<dbReference type="InterPro" id="IPR007380">
    <property type="entry name" value="DUF438"/>
</dbReference>
<sequence>MSEYINNRQMRQKTIKDIIRQLHEGKTVDQVKSQFEHVFHGVSATEISEAEGALIAEGLPVEEVQKLCDVHAAVFKGSIEEIHQPEEPALIPGHPLQVLVRENKKISHILEKEVQPYLSLTALEGSGAIDQLKAGVEQLKDLDVHYKKKENLYFPYMEKYGITAPPKVMWGVDDEIRAQVKEVSSLLNNDPIKKETLIQKAQDMADKIEEMIFKEENIMIPMLMENLTQEEWKTIADGSGEIGYIIEHVPKWEPGEINKEEKVSVSAEDGIVKLPSGEVNTEELTALLNTLPFDITFVDKEDKVKYFSEGKDRAFPRTRTIIGRNVSNCHPPASVHIVEKIVEDFKNGVKDQEDFWIRMGEKYILIRYYAVRSIDGEYLGVLEVTQDIDQIQKITGEKRLMSE</sequence>
<feature type="domain" description="Hemerythrin-like" evidence="1">
    <location>
        <begin position="94"/>
        <end position="223"/>
    </location>
</feature>
<evidence type="ECO:0000259" key="1">
    <source>
        <dbReference type="Pfam" id="PF01814"/>
    </source>
</evidence>
<dbReference type="Pfam" id="PF01814">
    <property type="entry name" value="Hemerythrin"/>
    <property type="match status" value="1"/>
</dbReference>
<comment type="caution">
    <text evidence="3">The sequence shown here is derived from an EMBL/GenBank/DDBJ whole genome shotgun (WGS) entry which is preliminary data.</text>
</comment>
<organism evidence="3 4">
    <name type="scientific">Lacrimispora xylanisolvens</name>
    <dbReference type="NCBI Taxonomy" id="384636"/>
    <lineage>
        <taxon>Bacteria</taxon>
        <taxon>Bacillati</taxon>
        <taxon>Bacillota</taxon>
        <taxon>Clostridia</taxon>
        <taxon>Lachnospirales</taxon>
        <taxon>Lachnospiraceae</taxon>
        <taxon>Lacrimispora</taxon>
    </lineage>
</organism>
<evidence type="ECO:0000313" key="3">
    <source>
        <dbReference type="EMBL" id="PPK78920.1"/>
    </source>
</evidence>
<evidence type="ECO:0008006" key="5">
    <source>
        <dbReference type="Google" id="ProtNLM"/>
    </source>
</evidence>
<dbReference type="Gene3D" id="1.20.120.520">
    <property type="entry name" value="nmb1532 protein domain like"/>
    <property type="match status" value="1"/>
</dbReference>
<proteinExistence type="predicted"/>
<dbReference type="Gene3D" id="3.30.450.20">
    <property type="entry name" value="PAS domain"/>
    <property type="match status" value="1"/>
</dbReference>
<dbReference type="SUPFAM" id="SSF55785">
    <property type="entry name" value="PYP-like sensor domain (PAS domain)"/>
    <property type="match status" value="1"/>
</dbReference>
<reference evidence="3 4" key="1">
    <citation type="submission" date="2018-02" db="EMBL/GenBank/DDBJ databases">
        <title>Genomic Encyclopedia of Archaeal and Bacterial Type Strains, Phase II (KMG-II): from individual species to whole genera.</title>
        <authorList>
            <person name="Goeker M."/>
        </authorList>
    </citation>
    <scope>NUCLEOTIDE SEQUENCE [LARGE SCALE GENOMIC DNA]</scope>
    <source>
        <strain evidence="3 4">DSM 3808</strain>
    </source>
</reference>
<gene>
    <name evidence="3" type="ORF">BXY41_11279</name>
</gene>
<accession>A0A2S6HN70</accession>
<dbReference type="AlphaFoldDB" id="A0A2S6HN70"/>
<keyword evidence="4" id="KW-1185">Reference proteome</keyword>
<feature type="domain" description="DUF438" evidence="2">
    <location>
        <begin position="15"/>
        <end position="81"/>
    </location>
</feature>
<dbReference type="Proteomes" id="UP000237749">
    <property type="component" value="Unassembled WGS sequence"/>
</dbReference>
<dbReference type="InterPro" id="IPR012312">
    <property type="entry name" value="Hemerythrin-like"/>
</dbReference>
<dbReference type="RefSeq" id="WP_104438619.1">
    <property type="nucleotide sequence ID" value="NZ_PTJA01000012.1"/>
</dbReference>
<dbReference type="Pfam" id="PF13596">
    <property type="entry name" value="PAS_10"/>
    <property type="match status" value="1"/>
</dbReference>
<dbReference type="Pfam" id="PF04282">
    <property type="entry name" value="DUF438"/>
    <property type="match status" value="1"/>
</dbReference>
<dbReference type="InterPro" id="IPR035965">
    <property type="entry name" value="PAS-like_dom_sf"/>
</dbReference>
<evidence type="ECO:0000313" key="4">
    <source>
        <dbReference type="Proteomes" id="UP000237749"/>
    </source>
</evidence>
<dbReference type="OrthoDB" id="9769774at2"/>